<evidence type="ECO:0000313" key="1">
    <source>
        <dbReference type="EMBL" id="RLN49028.1"/>
    </source>
</evidence>
<organism evidence="2 3">
    <name type="scientific">Phytophthora kernoviae</name>
    <dbReference type="NCBI Taxonomy" id="325452"/>
    <lineage>
        <taxon>Eukaryota</taxon>
        <taxon>Sar</taxon>
        <taxon>Stramenopiles</taxon>
        <taxon>Oomycota</taxon>
        <taxon>Peronosporomycetes</taxon>
        <taxon>Peronosporales</taxon>
        <taxon>Peronosporaceae</taxon>
        <taxon>Phytophthora</taxon>
    </lineage>
</organism>
<accession>A0A3F2RWY0</accession>
<evidence type="ECO:0000313" key="4">
    <source>
        <dbReference type="Proteomes" id="UP000284657"/>
    </source>
</evidence>
<dbReference type="Proteomes" id="UP000284657">
    <property type="component" value="Unassembled WGS sequence"/>
</dbReference>
<evidence type="ECO:0000313" key="3">
    <source>
        <dbReference type="Proteomes" id="UP000277300"/>
    </source>
</evidence>
<dbReference type="EMBL" id="MBAD02002218">
    <property type="protein sequence ID" value="RLN49028.1"/>
    <property type="molecule type" value="Genomic_DNA"/>
</dbReference>
<dbReference type="OrthoDB" id="10496236at2759"/>
<reference evidence="3 4" key="1">
    <citation type="submission" date="2018-07" db="EMBL/GenBank/DDBJ databases">
        <title>Genome sequencing of oomycete isolates from Chile give support for New Zealand origin for Phytophthora kernoviae and make available the first Nothophytophthora sp. genome.</title>
        <authorList>
            <person name="Studholme D.J."/>
            <person name="Sanfuentes E."/>
            <person name="Panda P."/>
            <person name="Hill R."/>
            <person name="Sambles C."/>
            <person name="Grant M."/>
            <person name="Williams N.M."/>
            <person name="Mcdougal R.L."/>
        </authorList>
    </citation>
    <scope>NUCLEOTIDE SEQUENCE [LARGE SCALE GENOMIC DNA]</scope>
    <source>
        <strain evidence="2">Chile6</strain>
        <strain evidence="1">Chile7</strain>
    </source>
</reference>
<gene>
    <name evidence="1" type="ORF">BBJ29_004341</name>
    <name evidence="2" type="ORF">BBP00_00002590</name>
</gene>
<comment type="caution">
    <text evidence="2">The sequence shown here is derived from an EMBL/GenBank/DDBJ whole genome shotgun (WGS) entry which is preliminary data.</text>
</comment>
<name>A0A3F2RWY0_9STRA</name>
<dbReference type="AlphaFoldDB" id="A0A3F2RWY0"/>
<dbReference type="EMBL" id="MBDO02000046">
    <property type="protein sequence ID" value="RLN65867.1"/>
    <property type="molecule type" value="Genomic_DNA"/>
</dbReference>
<evidence type="ECO:0000313" key="2">
    <source>
        <dbReference type="EMBL" id="RLN65867.1"/>
    </source>
</evidence>
<proteinExistence type="predicted"/>
<sequence>MREEKLRTALDFAMALSPDNTLFSENKFENAQGDMCCVRYETVQFNGVSSLQEVFDAVSFYKTNMEFIISEQLGHTTLRDDYDAVVKTMMDTTEIHVLL</sequence>
<protein>
    <submittedName>
        <fullName evidence="2">Uncharacterized protein</fullName>
    </submittedName>
</protein>
<dbReference type="Proteomes" id="UP000277300">
    <property type="component" value="Unassembled WGS sequence"/>
</dbReference>